<proteinExistence type="predicted"/>
<dbReference type="SUPFAM" id="SSF55729">
    <property type="entry name" value="Acyl-CoA N-acyltransferases (Nat)"/>
    <property type="match status" value="1"/>
</dbReference>
<name>A0ABX6V4G8_9GAMM</name>
<dbReference type="Proteomes" id="UP000316416">
    <property type="component" value="Chromosome"/>
</dbReference>
<reference evidence="1" key="1">
    <citation type="submission" date="2021-07" db="EMBL/GenBank/DDBJ databases">
        <title>Shewanella sp. YLB-07 whole genome sequence.</title>
        <authorList>
            <person name="Yu L."/>
        </authorList>
    </citation>
    <scope>NUCLEOTIDE SEQUENCE</scope>
    <source>
        <strain evidence="1">YLB-08</strain>
    </source>
</reference>
<evidence type="ECO:0000313" key="2">
    <source>
        <dbReference type="Proteomes" id="UP000316416"/>
    </source>
</evidence>
<protein>
    <submittedName>
        <fullName evidence="1">GNAT family N-acetyltransferase</fullName>
    </submittedName>
</protein>
<dbReference type="RefSeq" id="WP_142872125.1">
    <property type="nucleotide sequence ID" value="NZ_CP045503.2"/>
</dbReference>
<dbReference type="Gene3D" id="3.40.630.30">
    <property type="match status" value="1"/>
</dbReference>
<gene>
    <name evidence="1" type="ORF">FM038_004370</name>
</gene>
<evidence type="ECO:0000313" key="1">
    <source>
        <dbReference type="EMBL" id="QPG56748.1"/>
    </source>
</evidence>
<dbReference type="EMBL" id="CP045503">
    <property type="protein sequence ID" value="QPG56748.1"/>
    <property type="molecule type" value="Genomic_DNA"/>
</dbReference>
<organism evidence="1 2">
    <name type="scientific">Shewanella eurypsychrophilus</name>
    <dbReference type="NCBI Taxonomy" id="2593656"/>
    <lineage>
        <taxon>Bacteria</taxon>
        <taxon>Pseudomonadati</taxon>
        <taxon>Pseudomonadota</taxon>
        <taxon>Gammaproteobacteria</taxon>
        <taxon>Alteromonadales</taxon>
        <taxon>Shewanellaceae</taxon>
        <taxon>Shewanella</taxon>
    </lineage>
</organism>
<accession>A0ABX6V4G8</accession>
<dbReference type="InterPro" id="IPR016181">
    <property type="entry name" value="Acyl_CoA_acyltransferase"/>
</dbReference>
<keyword evidence="2" id="KW-1185">Reference proteome</keyword>
<sequence length="189" mass="21443">MNIRPATIGDLKQLVKLEQIHLNDELGDGSQDYGLDGQTFDESELKELIERHWICVAEKEVADNLSAEPGDILGYVIAGRWAFFESWPIYRNILKNIKTLSIEGQALSIRNSCQYGPIWIKKECRGQGIFEALVAGITMQVKADFSYMLTFIAEDNLGSFTAHTKKASMQVLDYFTFDDRDYYLLALST</sequence>